<proteinExistence type="inferred from homology"/>
<dbReference type="GO" id="GO:0045332">
    <property type="term" value="P:phospholipid translocation"/>
    <property type="evidence" value="ECO:0007669"/>
    <property type="project" value="TreeGrafter"/>
</dbReference>
<dbReference type="Pfam" id="PF05254">
    <property type="entry name" value="UPF0203"/>
    <property type="match status" value="1"/>
</dbReference>
<evidence type="ECO:0000313" key="3">
    <source>
        <dbReference type="EMBL" id="CAI5721732.1"/>
    </source>
</evidence>
<dbReference type="PANTHER" id="PTHR46403:SF1">
    <property type="entry name" value="TP53-REGULATED INHIBITOR OF APOPTOSIS 1"/>
    <property type="match status" value="1"/>
</dbReference>
<dbReference type="InterPro" id="IPR007918">
    <property type="entry name" value="MDM35_apoptosis"/>
</dbReference>
<sequence length="91" mass="10879">MTLQQRQRDSTCWQAKAMYDQCFDTWYTQVFLQRKAHGRMGCEKEYEAYTQCVMRELNSNKPLVESIKSVMQPEVKQRFETQTAASRQQDE</sequence>
<organism evidence="3 4">
    <name type="scientific">Hyaloperonospora brassicae</name>
    <name type="common">Brassica downy mildew</name>
    <name type="synonym">Peronospora brassicae</name>
    <dbReference type="NCBI Taxonomy" id="162125"/>
    <lineage>
        <taxon>Eukaryota</taxon>
        <taxon>Sar</taxon>
        <taxon>Stramenopiles</taxon>
        <taxon>Oomycota</taxon>
        <taxon>Peronosporomycetes</taxon>
        <taxon>Peronosporales</taxon>
        <taxon>Peronosporaceae</taxon>
        <taxon>Hyaloperonospora</taxon>
    </lineage>
</organism>
<keyword evidence="2" id="KW-1015">Disulfide bond</keyword>
<evidence type="ECO:0008006" key="5">
    <source>
        <dbReference type="Google" id="ProtNLM"/>
    </source>
</evidence>
<dbReference type="PROSITE" id="PS51808">
    <property type="entry name" value="CHCH"/>
    <property type="match status" value="1"/>
</dbReference>
<name>A0AAV0TJM0_HYABA</name>
<dbReference type="EMBL" id="CANTFL010000389">
    <property type="protein sequence ID" value="CAI5721732.1"/>
    <property type="molecule type" value="Genomic_DNA"/>
</dbReference>
<evidence type="ECO:0000256" key="1">
    <source>
        <dbReference type="ARBA" id="ARBA00006196"/>
    </source>
</evidence>
<keyword evidence="4" id="KW-1185">Reference proteome</keyword>
<dbReference type="AlphaFoldDB" id="A0AAV0TJM0"/>
<evidence type="ECO:0000256" key="2">
    <source>
        <dbReference type="ARBA" id="ARBA00023157"/>
    </source>
</evidence>
<comment type="similarity">
    <text evidence="1">Belongs to the TRIAP1/MDM35 family.</text>
</comment>
<dbReference type="GO" id="GO:0005829">
    <property type="term" value="C:cytosol"/>
    <property type="evidence" value="ECO:0007669"/>
    <property type="project" value="TreeGrafter"/>
</dbReference>
<dbReference type="GO" id="GO:0005758">
    <property type="term" value="C:mitochondrial intermembrane space"/>
    <property type="evidence" value="ECO:0007669"/>
    <property type="project" value="TreeGrafter"/>
</dbReference>
<gene>
    <name evidence="3" type="ORF">HBR001_LOCUS2694</name>
</gene>
<protein>
    <recommendedName>
        <fullName evidence="5">Mitochondrial distribution and morphology protein 35</fullName>
    </recommendedName>
</protein>
<dbReference type="GO" id="GO:0005634">
    <property type="term" value="C:nucleus"/>
    <property type="evidence" value="ECO:0007669"/>
    <property type="project" value="TreeGrafter"/>
</dbReference>
<dbReference type="PANTHER" id="PTHR46403">
    <property type="entry name" value="TP53-REGULATED INHIBITOR OF APOPTOSIS 1"/>
    <property type="match status" value="1"/>
</dbReference>
<accession>A0AAV0TJM0</accession>
<dbReference type="GO" id="GO:1990050">
    <property type="term" value="F:phosphatidic acid transfer activity"/>
    <property type="evidence" value="ECO:0007669"/>
    <property type="project" value="TreeGrafter"/>
</dbReference>
<comment type="caution">
    <text evidence="3">The sequence shown here is derived from an EMBL/GenBank/DDBJ whole genome shotgun (WGS) entry which is preliminary data.</text>
</comment>
<evidence type="ECO:0000313" key="4">
    <source>
        <dbReference type="Proteomes" id="UP001162031"/>
    </source>
</evidence>
<reference evidence="3" key="1">
    <citation type="submission" date="2022-12" db="EMBL/GenBank/DDBJ databases">
        <authorList>
            <person name="Webb A."/>
        </authorList>
    </citation>
    <scope>NUCLEOTIDE SEQUENCE</scope>
    <source>
        <strain evidence="3">Hp1</strain>
    </source>
</reference>
<dbReference type="Proteomes" id="UP001162031">
    <property type="component" value="Unassembled WGS sequence"/>
</dbReference>